<protein>
    <recommendedName>
        <fullName evidence="3">DUF1203 domain-containing protein</fullName>
    </recommendedName>
</protein>
<evidence type="ECO:0008006" key="3">
    <source>
        <dbReference type="Google" id="ProtNLM"/>
    </source>
</evidence>
<dbReference type="Proteomes" id="UP001156703">
    <property type="component" value="Unassembled WGS sequence"/>
</dbReference>
<keyword evidence="2" id="KW-1185">Reference proteome</keyword>
<reference evidence="2" key="1">
    <citation type="journal article" date="2019" name="Int. J. Syst. Evol. Microbiol.">
        <title>The Global Catalogue of Microorganisms (GCM) 10K type strain sequencing project: providing services to taxonomists for standard genome sequencing and annotation.</title>
        <authorList>
            <consortium name="The Broad Institute Genomics Platform"/>
            <consortium name="The Broad Institute Genome Sequencing Center for Infectious Disease"/>
            <person name="Wu L."/>
            <person name="Ma J."/>
        </authorList>
    </citation>
    <scope>NUCLEOTIDE SEQUENCE [LARGE SCALE GENOMIC DNA]</scope>
    <source>
        <strain evidence="2">NBRC 102146</strain>
    </source>
</reference>
<accession>A0ABQ5Z786</accession>
<proteinExistence type="predicted"/>
<name>A0ABQ5Z786_9SPHN</name>
<organism evidence="1 2">
    <name type="scientific">Sphingomonas astaxanthinifaciens DSM 22298</name>
    <dbReference type="NCBI Taxonomy" id="1123267"/>
    <lineage>
        <taxon>Bacteria</taxon>
        <taxon>Pseudomonadati</taxon>
        <taxon>Pseudomonadota</taxon>
        <taxon>Alphaproteobacteria</taxon>
        <taxon>Sphingomonadales</taxon>
        <taxon>Sphingomonadaceae</taxon>
        <taxon>Sphingomonas</taxon>
    </lineage>
</organism>
<evidence type="ECO:0000313" key="1">
    <source>
        <dbReference type="EMBL" id="GLR46644.1"/>
    </source>
</evidence>
<evidence type="ECO:0000313" key="2">
    <source>
        <dbReference type="Proteomes" id="UP001156703"/>
    </source>
</evidence>
<gene>
    <name evidence="1" type="ORF">GCM10007925_03550</name>
</gene>
<sequence>MSAMTYRITGLDPAAFAPLSALDDAGLAARGVVRMTVTDKPGFPCRITLDDAEPGASVLLLNHVSIAAGPYAARHAIFVSAGPAEAAVYEDRVPPALDRRKLSLRAFDSDDLMVDALLVEPGAADGAIRRLFDNPAVRYIHAHNAVRGCFAAAVERA</sequence>
<dbReference type="EMBL" id="BSOO01000003">
    <property type="protein sequence ID" value="GLR46644.1"/>
    <property type="molecule type" value="Genomic_DNA"/>
</dbReference>
<dbReference type="PIRSF" id="PIRSF034110">
    <property type="entry name" value="DUF1203"/>
    <property type="match status" value="1"/>
</dbReference>
<dbReference type="Pfam" id="PF06718">
    <property type="entry name" value="DUF1203"/>
    <property type="match status" value="1"/>
</dbReference>
<dbReference type="InterPro" id="IPR009593">
    <property type="entry name" value="DUF1203"/>
</dbReference>
<comment type="caution">
    <text evidence="1">The sequence shown here is derived from an EMBL/GenBank/DDBJ whole genome shotgun (WGS) entry which is preliminary data.</text>
</comment>